<accession>A0A5J5BSJ8</accession>
<protein>
    <submittedName>
        <fullName evidence="1">Uncharacterized protein</fullName>
    </submittedName>
</protein>
<sequence length="144" mass="15446">MLSPDQNHSFTSGKEIMLSTSAGKSGDRGLGVQVELGNSGLIERELQQPRLLIGFGNILKSVVASKSHLFRTLADRKFISVLRHFKRVAASPSPTPAAVQISVTAVDQQPRIVSIIADEPHLVVAAQSGCRPVQATMLSLSFQT</sequence>
<evidence type="ECO:0000313" key="2">
    <source>
        <dbReference type="Proteomes" id="UP000325577"/>
    </source>
</evidence>
<reference evidence="1 2" key="1">
    <citation type="submission" date="2019-09" db="EMBL/GenBank/DDBJ databases">
        <title>A chromosome-level genome assembly of the Chinese tupelo Nyssa sinensis.</title>
        <authorList>
            <person name="Yang X."/>
            <person name="Kang M."/>
            <person name="Yang Y."/>
            <person name="Xiong H."/>
            <person name="Wang M."/>
            <person name="Zhang Z."/>
            <person name="Wang Z."/>
            <person name="Wu H."/>
            <person name="Ma T."/>
            <person name="Liu J."/>
            <person name="Xi Z."/>
        </authorList>
    </citation>
    <scope>NUCLEOTIDE SEQUENCE [LARGE SCALE GENOMIC DNA]</scope>
    <source>
        <strain evidence="1">J267</strain>
        <tissue evidence="1">Leaf</tissue>
    </source>
</reference>
<name>A0A5J5BSJ8_9ASTE</name>
<organism evidence="1 2">
    <name type="scientific">Nyssa sinensis</name>
    <dbReference type="NCBI Taxonomy" id="561372"/>
    <lineage>
        <taxon>Eukaryota</taxon>
        <taxon>Viridiplantae</taxon>
        <taxon>Streptophyta</taxon>
        <taxon>Embryophyta</taxon>
        <taxon>Tracheophyta</taxon>
        <taxon>Spermatophyta</taxon>
        <taxon>Magnoliopsida</taxon>
        <taxon>eudicotyledons</taxon>
        <taxon>Gunneridae</taxon>
        <taxon>Pentapetalae</taxon>
        <taxon>asterids</taxon>
        <taxon>Cornales</taxon>
        <taxon>Nyssaceae</taxon>
        <taxon>Nyssa</taxon>
    </lineage>
</organism>
<dbReference type="Proteomes" id="UP000325577">
    <property type="component" value="Linkage Group LG10"/>
</dbReference>
<dbReference type="EMBL" id="CM018033">
    <property type="protein sequence ID" value="KAA8544702.1"/>
    <property type="molecule type" value="Genomic_DNA"/>
</dbReference>
<keyword evidence="2" id="KW-1185">Reference proteome</keyword>
<evidence type="ECO:0000313" key="1">
    <source>
        <dbReference type="EMBL" id="KAA8544702.1"/>
    </source>
</evidence>
<proteinExistence type="predicted"/>
<gene>
    <name evidence="1" type="ORF">F0562_019452</name>
</gene>
<dbReference type="AlphaFoldDB" id="A0A5J5BSJ8"/>